<gene>
    <name evidence="2" type="ORF">L9F63_017944</name>
</gene>
<evidence type="ECO:0000313" key="3">
    <source>
        <dbReference type="Proteomes" id="UP001233999"/>
    </source>
</evidence>
<sequence>MRQFLEIISASSNPGHRTLDSPVILKEGVMIKRAQGRKRFGRKNFKQRYFRLTTQDLTYSKTKGKEPLCCIPLDQILAVERLQEDSFKMKNMFQIVQPEQRALYIQANNCVEEKEKRMD</sequence>
<evidence type="ECO:0000313" key="2">
    <source>
        <dbReference type="EMBL" id="KAJ9588757.1"/>
    </source>
</evidence>
<comment type="caution">
    <text evidence="2">The sequence shown here is derived from an EMBL/GenBank/DDBJ whole genome shotgun (WGS) entry which is preliminary data.</text>
</comment>
<organism evidence="2 3">
    <name type="scientific">Diploptera punctata</name>
    <name type="common">Pacific beetle cockroach</name>
    <dbReference type="NCBI Taxonomy" id="6984"/>
    <lineage>
        <taxon>Eukaryota</taxon>
        <taxon>Metazoa</taxon>
        <taxon>Ecdysozoa</taxon>
        <taxon>Arthropoda</taxon>
        <taxon>Hexapoda</taxon>
        <taxon>Insecta</taxon>
        <taxon>Pterygota</taxon>
        <taxon>Neoptera</taxon>
        <taxon>Polyneoptera</taxon>
        <taxon>Dictyoptera</taxon>
        <taxon>Blattodea</taxon>
        <taxon>Blaberoidea</taxon>
        <taxon>Blaberidae</taxon>
        <taxon>Diplopterinae</taxon>
        <taxon>Diploptera</taxon>
    </lineage>
</organism>
<name>A0AAD7ZXY4_DIPPU</name>
<dbReference type="AlphaFoldDB" id="A0AAD7ZXY4"/>
<dbReference type="PROSITE" id="PS50003">
    <property type="entry name" value="PH_DOMAIN"/>
    <property type="match status" value="1"/>
</dbReference>
<dbReference type="SUPFAM" id="SSF50729">
    <property type="entry name" value="PH domain-like"/>
    <property type="match status" value="1"/>
</dbReference>
<dbReference type="Gene3D" id="2.30.29.30">
    <property type="entry name" value="Pleckstrin-homology domain (PH domain)/Phosphotyrosine-binding domain (PTB)"/>
    <property type="match status" value="1"/>
</dbReference>
<reference evidence="2" key="2">
    <citation type="submission" date="2023-05" db="EMBL/GenBank/DDBJ databases">
        <authorList>
            <person name="Fouks B."/>
        </authorList>
    </citation>
    <scope>NUCLEOTIDE SEQUENCE</scope>
    <source>
        <strain evidence="2">Stay&amp;Tobe</strain>
        <tissue evidence="2">Testes</tissue>
    </source>
</reference>
<protein>
    <recommendedName>
        <fullName evidence="1">PH domain-containing protein</fullName>
    </recommendedName>
</protein>
<dbReference type="InterPro" id="IPR001849">
    <property type="entry name" value="PH_domain"/>
</dbReference>
<dbReference type="Proteomes" id="UP001233999">
    <property type="component" value="Unassembled WGS sequence"/>
</dbReference>
<dbReference type="SMART" id="SM00233">
    <property type="entry name" value="PH"/>
    <property type="match status" value="1"/>
</dbReference>
<accession>A0AAD7ZXY4</accession>
<dbReference type="InterPro" id="IPR051707">
    <property type="entry name" value="PI-Interact_SigTrans_Reg"/>
</dbReference>
<keyword evidence="3" id="KW-1185">Reference proteome</keyword>
<dbReference type="PANTHER" id="PTHR14336">
    <property type="entry name" value="TANDEM PH DOMAIN CONTAINING PROTEIN"/>
    <property type="match status" value="1"/>
</dbReference>
<dbReference type="InterPro" id="IPR011993">
    <property type="entry name" value="PH-like_dom_sf"/>
</dbReference>
<feature type="domain" description="PH" evidence="1">
    <location>
        <begin position="23"/>
        <end position="119"/>
    </location>
</feature>
<dbReference type="EMBL" id="JASPKZ010005308">
    <property type="protein sequence ID" value="KAJ9588757.1"/>
    <property type="molecule type" value="Genomic_DNA"/>
</dbReference>
<dbReference type="Pfam" id="PF00169">
    <property type="entry name" value="PH"/>
    <property type="match status" value="1"/>
</dbReference>
<reference evidence="2" key="1">
    <citation type="journal article" date="2023" name="IScience">
        <title>Live-bearing cockroach genome reveals convergent evolutionary mechanisms linked to viviparity in insects and beyond.</title>
        <authorList>
            <person name="Fouks B."/>
            <person name="Harrison M.C."/>
            <person name="Mikhailova A.A."/>
            <person name="Marchal E."/>
            <person name="English S."/>
            <person name="Carruthers M."/>
            <person name="Jennings E.C."/>
            <person name="Chiamaka E.L."/>
            <person name="Frigard R.A."/>
            <person name="Pippel M."/>
            <person name="Attardo G.M."/>
            <person name="Benoit J.B."/>
            <person name="Bornberg-Bauer E."/>
            <person name="Tobe S.S."/>
        </authorList>
    </citation>
    <scope>NUCLEOTIDE SEQUENCE</scope>
    <source>
        <strain evidence="2">Stay&amp;Tobe</strain>
    </source>
</reference>
<dbReference type="PANTHER" id="PTHR14336:SF8">
    <property type="entry name" value="PROTEIN OPY1"/>
    <property type="match status" value="1"/>
</dbReference>
<evidence type="ECO:0000259" key="1">
    <source>
        <dbReference type="PROSITE" id="PS50003"/>
    </source>
</evidence>
<proteinExistence type="predicted"/>